<comment type="caution">
    <text evidence="2">The sequence shown here is derived from an EMBL/GenBank/DDBJ whole genome shotgun (WGS) entry which is preliminary data.</text>
</comment>
<evidence type="ECO:0008006" key="4">
    <source>
        <dbReference type="Google" id="ProtNLM"/>
    </source>
</evidence>
<dbReference type="AlphaFoldDB" id="A0A6A5FXB2"/>
<accession>A0A6A5FXB2</accession>
<name>A0A6A5FXB2_CAERE</name>
<dbReference type="CTD" id="9821419"/>
<dbReference type="KEGG" id="crq:GCK72_023618"/>
<dbReference type="GeneID" id="9821419"/>
<protein>
    <recommendedName>
        <fullName evidence="4">Nematode cuticle collagen N-terminal domain-containing protein</fullName>
    </recommendedName>
</protein>
<dbReference type="RefSeq" id="XP_053579040.1">
    <property type="nucleotide sequence ID" value="XM_053735474.1"/>
</dbReference>
<sequence length="117" mass="12694">MMDIQTTVTPPTKPSVNPFNSVFCQKRQTFSGLPAWCQCEPTKQSCQPGPPGLPGPAGLPGKEFESAKNASRSLYPNLFGYPLVLEQILVEGATKDGSTMKTPPDHPKEFTEKGLDE</sequence>
<reference evidence="2 3" key="1">
    <citation type="submission" date="2019-12" db="EMBL/GenBank/DDBJ databases">
        <title>Chromosome-level assembly of the Caenorhabditis remanei genome.</title>
        <authorList>
            <person name="Teterina A.A."/>
            <person name="Willis J.H."/>
            <person name="Phillips P.C."/>
        </authorList>
    </citation>
    <scope>NUCLEOTIDE SEQUENCE [LARGE SCALE GENOMIC DNA]</scope>
    <source>
        <strain evidence="2 3">PX506</strain>
        <tissue evidence="2">Whole organism</tissue>
    </source>
</reference>
<organism evidence="2 3">
    <name type="scientific">Caenorhabditis remanei</name>
    <name type="common">Caenorhabditis vulgaris</name>
    <dbReference type="NCBI Taxonomy" id="31234"/>
    <lineage>
        <taxon>Eukaryota</taxon>
        <taxon>Metazoa</taxon>
        <taxon>Ecdysozoa</taxon>
        <taxon>Nematoda</taxon>
        <taxon>Chromadorea</taxon>
        <taxon>Rhabditida</taxon>
        <taxon>Rhabditina</taxon>
        <taxon>Rhabditomorpha</taxon>
        <taxon>Rhabditoidea</taxon>
        <taxon>Rhabditidae</taxon>
        <taxon>Peloderinae</taxon>
        <taxon>Caenorhabditis</taxon>
    </lineage>
</organism>
<dbReference type="Proteomes" id="UP000483820">
    <property type="component" value="Chromosome X"/>
</dbReference>
<gene>
    <name evidence="2" type="ORF">GCK72_023618</name>
</gene>
<feature type="compositionally biased region" description="Basic and acidic residues" evidence="1">
    <location>
        <begin position="103"/>
        <end position="117"/>
    </location>
</feature>
<evidence type="ECO:0000256" key="1">
    <source>
        <dbReference type="SAM" id="MobiDB-lite"/>
    </source>
</evidence>
<dbReference type="EMBL" id="WUAV01000006">
    <property type="protein sequence ID" value="KAF1747157.1"/>
    <property type="molecule type" value="Genomic_DNA"/>
</dbReference>
<feature type="region of interest" description="Disordered" evidence="1">
    <location>
        <begin position="42"/>
        <end position="64"/>
    </location>
</feature>
<feature type="region of interest" description="Disordered" evidence="1">
    <location>
        <begin position="94"/>
        <end position="117"/>
    </location>
</feature>
<proteinExistence type="predicted"/>
<evidence type="ECO:0000313" key="3">
    <source>
        <dbReference type="Proteomes" id="UP000483820"/>
    </source>
</evidence>
<evidence type="ECO:0000313" key="2">
    <source>
        <dbReference type="EMBL" id="KAF1747157.1"/>
    </source>
</evidence>